<protein>
    <submittedName>
        <fullName evidence="3">Uncharacterized protein</fullName>
    </submittedName>
</protein>
<feature type="chain" id="PRO_5046054597" evidence="2">
    <location>
        <begin position="20"/>
        <end position="112"/>
    </location>
</feature>
<reference evidence="3" key="1">
    <citation type="submission" date="2022-10" db="EMBL/GenBank/DDBJ databases">
        <title>Complete genome sequence of Schlegelella aquatica LMG 23380.</title>
        <authorList>
            <person name="Musilova J."/>
            <person name="Kourilova X."/>
            <person name="Bezdicek M."/>
            <person name="Hermankova K."/>
            <person name="Obruca S."/>
            <person name="Sedlar K."/>
        </authorList>
    </citation>
    <scope>NUCLEOTIDE SEQUENCE</scope>
    <source>
        <strain evidence="3">LMG 23380</strain>
    </source>
</reference>
<feature type="compositionally biased region" description="Low complexity" evidence="1">
    <location>
        <begin position="51"/>
        <end position="63"/>
    </location>
</feature>
<feature type="region of interest" description="Disordered" evidence="1">
    <location>
        <begin position="19"/>
        <end position="112"/>
    </location>
</feature>
<feature type="compositionally biased region" description="Basic and acidic residues" evidence="1">
    <location>
        <begin position="102"/>
        <end position="112"/>
    </location>
</feature>
<organism evidence="3 4">
    <name type="scientific">Caldimonas aquatica</name>
    <dbReference type="NCBI Taxonomy" id="376175"/>
    <lineage>
        <taxon>Bacteria</taxon>
        <taxon>Pseudomonadati</taxon>
        <taxon>Pseudomonadota</taxon>
        <taxon>Betaproteobacteria</taxon>
        <taxon>Burkholderiales</taxon>
        <taxon>Sphaerotilaceae</taxon>
        <taxon>Caldimonas</taxon>
    </lineage>
</organism>
<sequence length="112" mass="11080">MKHLIGCVVAATFAVGSYAQGGAAGTPDSAAGAGSATMSTSPSQEPQSVQGSPSSATGGSSSSTVDQYDAYSSRTGMYGADYDSIHDEPRGSQLPGSLGEGEATRTPEIKGN</sequence>
<feature type="signal peptide" evidence="2">
    <location>
        <begin position="1"/>
        <end position="19"/>
    </location>
</feature>
<evidence type="ECO:0000256" key="1">
    <source>
        <dbReference type="SAM" id="MobiDB-lite"/>
    </source>
</evidence>
<feature type="compositionally biased region" description="Polar residues" evidence="1">
    <location>
        <begin position="64"/>
        <end position="75"/>
    </location>
</feature>
<dbReference type="RefSeq" id="WP_264891624.1">
    <property type="nucleotide sequence ID" value="NZ_CP110257.1"/>
</dbReference>
<keyword evidence="4" id="KW-1185">Reference proteome</keyword>
<dbReference type="EMBL" id="CP110257">
    <property type="protein sequence ID" value="UZD54055.1"/>
    <property type="molecule type" value="Genomic_DNA"/>
</dbReference>
<evidence type="ECO:0000313" key="3">
    <source>
        <dbReference type="EMBL" id="UZD54055.1"/>
    </source>
</evidence>
<dbReference type="Proteomes" id="UP001163266">
    <property type="component" value="Chromosome"/>
</dbReference>
<accession>A0ABY6MPW9</accession>
<evidence type="ECO:0000313" key="4">
    <source>
        <dbReference type="Proteomes" id="UP001163266"/>
    </source>
</evidence>
<name>A0ABY6MPW9_9BURK</name>
<keyword evidence="2" id="KW-0732">Signal</keyword>
<gene>
    <name evidence="3" type="ORF">OMP39_10235</name>
</gene>
<proteinExistence type="predicted"/>
<feature type="compositionally biased region" description="Low complexity" evidence="1">
    <location>
        <begin position="29"/>
        <end position="41"/>
    </location>
</feature>
<evidence type="ECO:0000256" key="2">
    <source>
        <dbReference type="SAM" id="SignalP"/>
    </source>
</evidence>